<dbReference type="Gene3D" id="1.10.1650.10">
    <property type="match status" value="1"/>
</dbReference>
<keyword evidence="3 7" id="KW-0699">rRNA-binding</keyword>
<dbReference type="GO" id="GO:0006412">
    <property type="term" value="P:translation"/>
    <property type="evidence" value="ECO:0007669"/>
    <property type="project" value="UniProtKB-UniRule"/>
</dbReference>
<evidence type="ECO:0000313" key="11">
    <source>
        <dbReference type="EMBL" id="SEO27456.1"/>
    </source>
</evidence>
<feature type="compositionally biased region" description="Basic and acidic residues" evidence="9">
    <location>
        <begin position="88"/>
        <end position="97"/>
    </location>
</feature>
<name>A0A1H8ND30_9EURY</name>
<reference evidence="12" key="1">
    <citation type="submission" date="2016-10" db="EMBL/GenBank/DDBJ databases">
        <authorList>
            <person name="Varghese N."/>
            <person name="Submissions S."/>
        </authorList>
    </citation>
    <scope>NUCLEOTIDE SEQUENCE [LARGE SCALE GENOMIC DNA]</scope>
    <source>
        <strain evidence="12">CGMCC 1.10121</strain>
    </source>
</reference>
<evidence type="ECO:0000256" key="6">
    <source>
        <dbReference type="ARBA" id="ARBA00023274"/>
    </source>
</evidence>
<dbReference type="FunFam" id="1.10.1650.10:FF:000001">
    <property type="entry name" value="Ribosomal protein L19"/>
    <property type="match status" value="1"/>
</dbReference>
<comment type="function">
    <text evidence="7">Binds to the 23S rRNA.</text>
</comment>
<dbReference type="OrthoDB" id="11624at2157"/>
<feature type="domain" description="Large ribosomal subunit protein eL19" evidence="10">
    <location>
        <begin position="3"/>
        <end position="146"/>
    </location>
</feature>
<keyword evidence="12" id="KW-1185">Reference proteome</keyword>
<evidence type="ECO:0000259" key="10">
    <source>
        <dbReference type="SMART" id="SM01416"/>
    </source>
</evidence>
<comment type="similarity">
    <text evidence="1 7 8">Belongs to the eukaryotic ribosomal protein eL19 family.</text>
</comment>
<dbReference type="GO" id="GO:0003735">
    <property type="term" value="F:structural constituent of ribosome"/>
    <property type="evidence" value="ECO:0007669"/>
    <property type="project" value="InterPro"/>
</dbReference>
<dbReference type="InterPro" id="IPR023638">
    <property type="entry name" value="Ribosomal_eL19_CS"/>
</dbReference>
<evidence type="ECO:0000256" key="1">
    <source>
        <dbReference type="ARBA" id="ARBA00011082"/>
    </source>
</evidence>
<dbReference type="Pfam" id="PF25476">
    <property type="entry name" value="Ribosomal_L19e_C"/>
    <property type="match status" value="1"/>
</dbReference>
<dbReference type="HAMAP" id="MF_01475">
    <property type="entry name" value="Ribosomal_eL19"/>
    <property type="match status" value="1"/>
</dbReference>
<dbReference type="PANTHER" id="PTHR10722">
    <property type="entry name" value="60S RIBOSOMAL PROTEIN L19"/>
    <property type="match status" value="1"/>
</dbReference>
<accession>A0A1H8ND30</accession>
<dbReference type="Proteomes" id="UP000199126">
    <property type="component" value="Unassembled WGS sequence"/>
</dbReference>
<sequence>MSNLRAQKRLAADELDVGKSRVWFDPEAQGEIADAITREDIRELIEQGTIRAKDAKGNSRGRARERADKRAYGHRKGPGSRKGKKGGRRDSKDEWVSRIRAQRRRLKELRDDGPLNRTQYRTLYNKASGGEFDSVDRLEAFIQNNYDIELEDN</sequence>
<gene>
    <name evidence="7" type="primary">rpl19e</name>
    <name evidence="11" type="ORF">SAMN04487948_101469</name>
</gene>
<dbReference type="Gene3D" id="1.10.1200.60">
    <property type="match status" value="1"/>
</dbReference>
<protein>
    <recommendedName>
        <fullName evidence="7">Large ribosomal subunit protein eL19</fullName>
    </recommendedName>
</protein>
<proteinExistence type="inferred from homology"/>
<dbReference type="InterPro" id="IPR033936">
    <property type="entry name" value="Ribosomal_eL19_arc"/>
</dbReference>
<dbReference type="SUPFAM" id="SSF48140">
    <property type="entry name" value="Ribosomal protein L19 (L19e)"/>
    <property type="match status" value="1"/>
</dbReference>
<dbReference type="InterPro" id="IPR015974">
    <property type="entry name" value="Ribosomal_eL19_dom3"/>
</dbReference>
<keyword evidence="4 7" id="KW-0694">RNA-binding</keyword>
<feature type="compositionally biased region" description="Basic and acidic residues" evidence="9">
    <location>
        <begin position="47"/>
        <end position="71"/>
    </location>
</feature>
<evidence type="ECO:0000256" key="3">
    <source>
        <dbReference type="ARBA" id="ARBA00022730"/>
    </source>
</evidence>
<dbReference type="NCBIfam" id="NF006343">
    <property type="entry name" value="PRK08570.1"/>
    <property type="match status" value="1"/>
</dbReference>
<dbReference type="InterPro" id="IPR000196">
    <property type="entry name" value="Ribosomal_eL19_dom"/>
</dbReference>
<comment type="subunit">
    <text evidence="2 7">Part of the 50S ribosomal subunit.</text>
</comment>
<dbReference type="PROSITE" id="PS00526">
    <property type="entry name" value="RIBOSOMAL_L19E"/>
    <property type="match status" value="1"/>
</dbReference>
<dbReference type="AlphaFoldDB" id="A0A1H8ND30"/>
<keyword evidence="6 7" id="KW-0687">Ribonucleoprotein</keyword>
<dbReference type="GO" id="GO:0022625">
    <property type="term" value="C:cytosolic large ribosomal subunit"/>
    <property type="evidence" value="ECO:0007669"/>
    <property type="project" value="InterPro"/>
</dbReference>
<feature type="compositionally biased region" description="Basic residues" evidence="9">
    <location>
        <begin position="72"/>
        <end position="87"/>
    </location>
</feature>
<dbReference type="InterPro" id="IPR057260">
    <property type="entry name" value="Ribosomal_L19e_C"/>
</dbReference>
<dbReference type="Gene3D" id="1.20.5.560">
    <property type="entry name" value="Single Heli x bin"/>
    <property type="match status" value="1"/>
</dbReference>
<dbReference type="EMBL" id="FODV01000001">
    <property type="protein sequence ID" value="SEO27456.1"/>
    <property type="molecule type" value="Genomic_DNA"/>
</dbReference>
<dbReference type="InterPro" id="IPR015972">
    <property type="entry name" value="Ribosomal_eL19_dom1"/>
</dbReference>
<dbReference type="SMART" id="SM01416">
    <property type="entry name" value="Ribosomal_L19e"/>
    <property type="match status" value="1"/>
</dbReference>
<evidence type="ECO:0000256" key="2">
    <source>
        <dbReference type="ARBA" id="ARBA00011838"/>
    </source>
</evidence>
<dbReference type="InterPro" id="IPR039547">
    <property type="entry name" value="Ribosomal_eL19"/>
</dbReference>
<dbReference type="GO" id="GO:0070180">
    <property type="term" value="F:large ribosomal subunit rRNA binding"/>
    <property type="evidence" value="ECO:0007669"/>
    <property type="project" value="UniProtKB-UniRule"/>
</dbReference>
<dbReference type="CDD" id="cd01418">
    <property type="entry name" value="Ribosomal_L19e_A"/>
    <property type="match status" value="1"/>
</dbReference>
<keyword evidence="5 7" id="KW-0689">Ribosomal protein</keyword>
<evidence type="ECO:0000256" key="8">
    <source>
        <dbReference type="RuleBase" id="RU000574"/>
    </source>
</evidence>
<evidence type="ECO:0000313" key="12">
    <source>
        <dbReference type="Proteomes" id="UP000199126"/>
    </source>
</evidence>
<dbReference type="RefSeq" id="WP_089820831.1">
    <property type="nucleotide sequence ID" value="NZ_FODV01000001.1"/>
</dbReference>
<evidence type="ECO:0000256" key="4">
    <source>
        <dbReference type="ARBA" id="ARBA00022884"/>
    </source>
</evidence>
<dbReference type="InterPro" id="IPR015973">
    <property type="entry name" value="Ribosomal_eL19_dom2"/>
</dbReference>
<dbReference type="Pfam" id="PF01280">
    <property type="entry name" value="Ribosomal_L19e"/>
    <property type="match status" value="1"/>
</dbReference>
<dbReference type="InterPro" id="IPR057259">
    <property type="entry name" value="Ribosomal_L19e"/>
</dbReference>
<organism evidence="11 12">
    <name type="scientific">Halogranum amylolyticum</name>
    <dbReference type="NCBI Taxonomy" id="660520"/>
    <lineage>
        <taxon>Archaea</taxon>
        <taxon>Methanobacteriati</taxon>
        <taxon>Methanobacteriota</taxon>
        <taxon>Stenosarchaea group</taxon>
        <taxon>Halobacteria</taxon>
        <taxon>Halobacteriales</taxon>
        <taxon>Haloferacaceae</taxon>
    </lineage>
</organism>
<evidence type="ECO:0000256" key="7">
    <source>
        <dbReference type="HAMAP-Rule" id="MF_01475"/>
    </source>
</evidence>
<evidence type="ECO:0000256" key="5">
    <source>
        <dbReference type="ARBA" id="ARBA00022980"/>
    </source>
</evidence>
<dbReference type="InterPro" id="IPR035970">
    <property type="entry name" value="60S_ribosomal_eL19_sf"/>
</dbReference>
<evidence type="ECO:0000256" key="9">
    <source>
        <dbReference type="SAM" id="MobiDB-lite"/>
    </source>
</evidence>
<feature type="region of interest" description="Disordered" evidence="9">
    <location>
        <begin position="47"/>
        <end position="97"/>
    </location>
</feature>